<dbReference type="PANTHER" id="PTHR33304">
    <property type="match status" value="1"/>
</dbReference>
<dbReference type="PANTHER" id="PTHR33304:SF9">
    <property type="entry name" value="RING_FYVE_PHD ZINC FINGER SUPERFAMILY PROTEIN"/>
    <property type="match status" value="1"/>
</dbReference>
<keyword evidence="3" id="KW-0862">Zinc</keyword>
<name>A0AAV7FZI5_DENCH</name>
<feature type="compositionally biased region" description="Low complexity" evidence="7">
    <location>
        <begin position="531"/>
        <end position="541"/>
    </location>
</feature>
<feature type="region of interest" description="Disordered" evidence="7">
    <location>
        <begin position="1463"/>
        <end position="1487"/>
    </location>
</feature>
<dbReference type="SUPFAM" id="SSF57903">
    <property type="entry name" value="FYVE/PHD zinc finger"/>
    <property type="match status" value="1"/>
</dbReference>
<dbReference type="GO" id="GO:0140566">
    <property type="term" value="F:histone reader activity"/>
    <property type="evidence" value="ECO:0007669"/>
    <property type="project" value="InterPro"/>
</dbReference>
<dbReference type="GO" id="GO:0034244">
    <property type="term" value="P:negative regulation of transcription elongation by RNA polymerase II"/>
    <property type="evidence" value="ECO:0007669"/>
    <property type="project" value="InterPro"/>
</dbReference>
<feature type="region of interest" description="Disordered" evidence="7">
    <location>
        <begin position="731"/>
        <end position="799"/>
    </location>
</feature>
<feature type="region of interest" description="Disordered" evidence="7">
    <location>
        <begin position="219"/>
        <end position="238"/>
    </location>
</feature>
<dbReference type="InterPro" id="IPR013083">
    <property type="entry name" value="Znf_RING/FYVE/PHD"/>
</dbReference>
<dbReference type="InterPro" id="IPR011011">
    <property type="entry name" value="Znf_FYVE_PHD"/>
</dbReference>
<protein>
    <recommendedName>
        <fullName evidence="8">PHD-type domain-containing protein</fullName>
    </recommendedName>
</protein>
<organism evidence="9 10">
    <name type="scientific">Dendrobium chrysotoxum</name>
    <name type="common">Orchid</name>
    <dbReference type="NCBI Taxonomy" id="161865"/>
    <lineage>
        <taxon>Eukaryota</taxon>
        <taxon>Viridiplantae</taxon>
        <taxon>Streptophyta</taxon>
        <taxon>Embryophyta</taxon>
        <taxon>Tracheophyta</taxon>
        <taxon>Spermatophyta</taxon>
        <taxon>Magnoliopsida</taxon>
        <taxon>Liliopsida</taxon>
        <taxon>Asparagales</taxon>
        <taxon>Orchidaceae</taxon>
        <taxon>Epidendroideae</taxon>
        <taxon>Malaxideae</taxon>
        <taxon>Dendrobiinae</taxon>
        <taxon>Dendrobium</taxon>
    </lineage>
</organism>
<sequence length="1487" mass="162817">MRRRTERTVKELYDRTERLLQPEACKITPVLKGSCRFQGPVDDLDLKDMEGTDSDDKKFMFPKDRSAMRIESGTCTVCSAPCSLCMHHNRESGVSCNLSVRTDADSSSVSNVDVMPIYNSRICDDLQPSASEASNLLSSTSSHDSYAENAESKTSLRASAGYDASDDIDMPQVFSVEVRKCAEIDSVECSLVMEGNLNLQPEAEIRRCTEIDNVDRSLASLSGGNSPETKSIPIPNHEVSTTWTKSGFSSGTSNINGLCQDTRSGTDCKKPSDNCSEECHVNDLERDDAVLDAVKGQNQQMQPQASTVGENYESDVALDDVKVCDICGDAGREDYLATCSKCSDGAEHTYCMREMLDKVPEGEWLCEECKIKETESQNANECEAAYGRLKSTCPNDINQDFMSPLIPMKTNKLDATPTDLDARGSAKGLQGPHISIRRPVDPLVEGKASELSGASIETASPGEKSVLSRQISSKNLNMGKMKTARIEPSSEAQLAKGSEAFSCSKTYLKSSSFKGLPPLYSPRGRLSRSVSFSNSNVNPKVKTLTENAPPKQKVTREPTTNELRKEGLFKTSTKPMFKNITSECSNTDLASKHPLLQPSRTEDLRALKEVKDRNTVEKKNFSVKGNSFIRPSAAITSNYPLKVDAKSVQSDGIRNNISETSVTFVLDLLGSNEGKKQVSCSSKNIESSSGNYDADNPKGFKVTKEALRRSVSSVDGSYRKVEIVSPRRAVQPLESGHKDRRTRDSTIFIGSRLSALGDNRTSHSQRGNETGRTIQDKRGGSAHRTSADQNSREVEKKGNKWREVVNAAMTKSGILKGGKSDTLVELPAISADVICEGAAKHTSSAFNQRSLVVENNIGKVSSKDSADVSTKTVASIGLAQLAVLPVEASGKADGTRDAPNATELSVKSVAKTLQSEASLLTKPGSAVPKLECIWQGSFNVIGTGNHSKMFFGIQAHLSTCASPRVYKLATKVPGNVQLEEVSHISSWPLQLLRTGPQDENIALFFFAKDAESYDRSYRKLMDKMHRNDLALRGNIEGTELLIFTSNKLPMNSQRWNRMHYLWGMFRGKRRYYLPVMGDQKKSLLPNQDFFVPPIADVVSNVQSLETSSKLKKFSDFISSKVVHGEHANGVDLPPISSIIKDKTRKTLEVSPVQNLLNEVHAVPKVTQEKPSFSVSSSSGTKAEPLRVTSDYPNSRLQMTTTKSCSEEKNNGTYQEKFVNDCTNRKAGNSYALTYEIGVESSLRRAPSVSSVSPNCNEGADCINIEENSGEKETSPSVRAIIDDDQRRNVLGADLLGCESIANRKRERSCSMERMSQPSGEMSKNTIETLLLRDGPSWFPVEDESEQKKTCYNSGSSDINDTTSARLSSKVHPLYSSIMRQEKPVESLCNETLKPQNVRNTERCFFQIDLGPVQNAKCTNIIHIPSKEEDALESSSPDLELALGGKSKSTKLFSFPSLFHSVDGGKQHWQPGSPGDGDDASASLSLSL</sequence>
<dbReference type="PROSITE" id="PS50016">
    <property type="entry name" value="ZF_PHD_2"/>
    <property type="match status" value="1"/>
</dbReference>
<evidence type="ECO:0000256" key="2">
    <source>
        <dbReference type="ARBA" id="ARBA00022771"/>
    </source>
</evidence>
<evidence type="ECO:0000256" key="7">
    <source>
        <dbReference type="SAM" id="MobiDB-lite"/>
    </source>
</evidence>
<feature type="compositionally biased region" description="Polar residues" evidence="7">
    <location>
        <begin position="1168"/>
        <end position="1180"/>
    </location>
</feature>
<dbReference type="InterPro" id="IPR056280">
    <property type="entry name" value="AIPP2-like_SPOC"/>
</dbReference>
<keyword evidence="5" id="KW-0804">Transcription</keyword>
<evidence type="ECO:0000256" key="5">
    <source>
        <dbReference type="ARBA" id="ARBA00023163"/>
    </source>
</evidence>
<dbReference type="InterPro" id="IPR019787">
    <property type="entry name" value="Znf_PHD-finger"/>
</dbReference>
<dbReference type="InterPro" id="IPR001965">
    <property type="entry name" value="Znf_PHD"/>
</dbReference>
<reference evidence="9 10" key="1">
    <citation type="journal article" date="2021" name="Hortic Res">
        <title>Chromosome-scale assembly of the Dendrobium chrysotoxum genome enhances the understanding of orchid evolution.</title>
        <authorList>
            <person name="Zhang Y."/>
            <person name="Zhang G.Q."/>
            <person name="Zhang D."/>
            <person name="Liu X.D."/>
            <person name="Xu X.Y."/>
            <person name="Sun W.H."/>
            <person name="Yu X."/>
            <person name="Zhu X."/>
            <person name="Wang Z.W."/>
            <person name="Zhao X."/>
            <person name="Zhong W.Y."/>
            <person name="Chen H."/>
            <person name="Yin W.L."/>
            <person name="Huang T."/>
            <person name="Niu S.C."/>
            <person name="Liu Z.J."/>
        </authorList>
    </citation>
    <scope>NUCLEOTIDE SEQUENCE [LARGE SCALE GENOMIC DNA]</scope>
    <source>
        <strain evidence="9">Lindl</strain>
    </source>
</reference>
<keyword evidence="1" id="KW-0479">Metal-binding</keyword>
<evidence type="ECO:0000256" key="6">
    <source>
        <dbReference type="PROSITE-ProRule" id="PRU00146"/>
    </source>
</evidence>
<feature type="domain" description="PHD-type" evidence="8">
    <location>
        <begin position="321"/>
        <end position="372"/>
    </location>
</feature>
<evidence type="ECO:0000256" key="3">
    <source>
        <dbReference type="ARBA" id="ARBA00022833"/>
    </source>
</evidence>
<keyword evidence="2 6" id="KW-0863">Zinc-finger</keyword>
<evidence type="ECO:0000256" key="4">
    <source>
        <dbReference type="ARBA" id="ARBA00023015"/>
    </source>
</evidence>
<feature type="region of interest" description="Disordered" evidence="7">
    <location>
        <begin position="133"/>
        <end position="153"/>
    </location>
</feature>
<accession>A0AAV7FZI5</accession>
<feature type="compositionally biased region" description="Basic and acidic residues" evidence="7">
    <location>
        <begin position="735"/>
        <end position="744"/>
    </location>
</feature>
<feature type="compositionally biased region" description="Basic and acidic residues" evidence="7">
    <location>
        <begin position="790"/>
        <end position="799"/>
    </location>
</feature>
<keyword evidence="10" id="KW-1185">Reference proteome</keyword>
<feature type="compositionally biased region" description="Polar residues" evidence="7">
    <location>
        <begin position="762"/>
        <end position="773"/>
    </location>
</feature>
<evidence type="ECO:0000313" key="9">
    <source>
        <dbReference type="EMBL" id="KAH0449256.1"/>
    </source>
</evidence>
<gene>
    <name evidence="9" type="ORF">IEQ34_023056</name>
</gene>
<feature type="region of interest" description="Disordered" evidence="7">
    <location>
        <begin position="1167"/>
        <end position="1187"/>
    </location>
</feature>
<feature type="compositionally biased region" description="Low complexity" evidence="7">
    <location>
        <begin position="133"/>
        <end position="144"/>
    </location>
</feature>
<evidence type="ECO:0000259" key="8">
    <source>
        <dbReference type="PROSITE" id="PS50016"/>
    </source>
</evidence>
<feature type="region of interest" description="Disordered" evidence="7">
    <location>
        <begin position="531"/>
        <end position="559"/>
    </location>
</feature>
<feature type="compositionally biased region" description="Polar residues" evidence="7">
    <location>
        <begin position="219"/>
        <end position="229"/>
    </location>
</feature>
<dbReference type="GO" id="GO:0008270">
    <property type="term" value="F:zinc ion binding"/>
    <property type="evidence" value="ECO:0007669"/>
    <property type="project" value="UniProtKB-KW"/>
</dbReference>
<dbReference type="EMBL" id="JAGFBR010000019">
    <property type="protein sequence ID" value="KAH0449256.1"/>
    <property type="molecule type" value="Genomic_DNA"/>
</dbReference>
<dbReference type="Gene3D" id="3.30.40.10">
    <property type="entry name" value="Zinc/RING finger domain, C3HC4 (zinc finger)"/>
    <property type="match status" value="1"/>
</dbReference>
<keyword evidence="4" id="KW-0805">Transcription regulation</keyword>
<evidence type="ECO:0000256" key="1">
    <source>
        <dbReference type="ARBA" id="ARBA00022723"/>
    </source>
</evidence>
<dbReference type="InterPro" id="IPR049914">
    <property type="entry name" value="PHD1-3/5-6"/>
</dbReference>
<dbReference type="Pfam" id="PF23121">
    <property type="entry name" value="SPOC_AIPP2"/>
    <property type="match status" value="1"/>
</dbReference>
<comment type="caution">
    <text evidence="9">The sequence shown here is derived from an EMBL/GenBank/DDBJ whole genome shotgun (WGS) entry which is preliminary data.</text>
</comment>
<evidence type="ECO:0000313" key="10">
    <source>
        <dbReference type="Proteomes" id="UP000775213"/>
    </source>
</evidence>
<dbReference type="Proteomes" id="UP000775213">
    <property type="component" value="Unassembled WGS sequence"/>
</dbReference>
<dbReference type="SMART" id="SM00249">
    <property type="entry name" value="PHD"/>
    <property type="match status" value="1"/>
</dbReference>
<proteinExistence type="predicted"/>